<dbReference type="Pfam" id="PF07727">
    <property type="entry name" value="RVT_2"/>
    <property type="match status" value="1"/>
</dbReference>
<feature type="non-terminal residue" evidence="3">
    <location>
        <position position="1"/>
    </location>
</feature>
<dbReference type="EMBL" id="CAMXCT010000324">
    <property type="protein sequence ID" value="CAI3977139.1"/>
    <property type="molecule type" value="Genomic_DNA"/>
</dbReference>
<dbReference type="PANTHER" id="PTHR11439:SF483">
    <property type="entry name" value="PEPTIDE SYNTHASE GLIP-LIKE, PUTATIVE (AFU_ORTHOLOGUE AFUA_3G12920)-RELATED"/>
    <property type="match status" value="1"/>
</dbReference>
<dbReference type="InterPro" id="IPR036397">
    <property type="entry name" value="RNaseH_sf"/>
</dbReference>
<comment type="caution">
    <text evidence="3">The sequence shown here is derived from an EMBL/GenBank/DDBJ whole genome shotgun (WGS) entry which is preliminary data.</text>
</comment>
<reference evidence="4" key="2">
    <citation type="submission" date="2024-04" db="EMBL/GenBank/DDBJ databases">
        <authorList>
            <person name="Chen Y."/>
            <person name="Shah S."/>
            <person name="Dougan E. K."/>
            <person name="Thang M."/>
            <person name="Chan C."/>
        </authorList>
    </citation>
    <scope>NUCLEOTIDE SEQUENCE [LARGE SCALE GENOMIC DNA]</scope>
</reference>
<protein>
    <recommendedName>
        <fullName evidence="2">Reverse transcriptase Ty1/copia-type domain-containing protein</fullName>
    </recommendedName>
</protein>
<name>A0A9P1BPL2_9DINO</name>
<reference evidence="3" key="1">
    <citation type="submission" date="2022-10" db="EMBL/GenBank/DDBJ databases">
        <authorList>
            <person name="Chen Y."/>
            <person name="Dougan E. K."/>
            <person name="Chan C."/>
            <person name="Rhodes N."/>
            <person name="Thang M."/>
        </authorList>
    </citation>
    <scope>NUCLEOTIDE SEQUENCE</scope>
</reference>
<dbReference type="AlphaFoldDB" id="A0A9P1BPL2"/>
<dbReference type="EMBL" id="CAMXCT020000324">
    <property type="protein sequence ID" value="CAL1130514.1"/>
    <property type="molecule type" value="Genomic_DNA"/>
</dbReference>
<organism evidence="3">
    <name type="scientific">Cladocopium goreaui</name>
    <dbReference type="NCBI Taxonomy" id="2562237"/>
    <lineage>
        <taxon>Eukaryota</taxon>
        <taxon>Sar</taxon>
        <taxon>Alveolata</taxon>
        <taxon>Dinophyceae</taxon>
        <taxon>Suessiales</taxon>
        <taxon>Symbiodiniaceae</taxon>
        <taxon>Cladocopium</taxon>
    </lineage>
</organism>
<evidence type="ECO:0000313" key="3">
    <source>
        <dbReference type="EMBL" id="CAI3977139.1"/>
    </source>
</evidence>
<evidence type="ECO:0000259" key="2">
    <source>
        <dbReference type="Pfam" id="PF07727"/>
    </source>
</evidence>
<evidence type="ECO:0000313" key="4">
    <source>
        <dbReference type="EMBL" id="CAL1130514.1"/>
    </source>
</evidence>
<feature type="domain" description="Reverse transcriptase Ty1/copia-type" evidence="2">
    <location>
        <begin position="808"/>
        <end position="1002"/>
    </location>
</feature>
<dbReference type="GO" id="GO:0003676">
    <property type="term" value="F:nucleic acid binding"/>
    <property type="evidence" value="ECO:0007669"/>
    <property type="project" value="InterPro"/>
</dbReference>
<dbReference type="Gene3D" id="3.30.420.10">
    <property type="entry name" value="Ribonuclease H-like superfamily/Ribonuclease H"/>
    <property type="match status" value="1"/>
</dbReference>
<gene>
    <name evidence="3" type="ORF">C1SCF055_LOCUS5305</name>
</gene>
<proteinExistence type="predicted"/>
<dbReference type="InterPro" id="IPR013103">
    <property type="entry name" value="RVT_2"/>
</dbReference>
<dbReference type="PANTHER" id="PTHR11439">
    <property type="entry name" value="GAG-POL-RELATED RETROTRANSPOSON"/>
    <property type="match status" value="1"/>
</dbReference>
<feature type="non-terminal residue" evidence="3">
    <location>
        <position position="1264"/>
    </location>
</feature>
<dbReference type="OrthoDB" id="414945at2759"/>
<evidence type="ECO:0000256" key="1">
    <source>
        <dbReference type="SAM" id="MobiDB-lite"/>
    </source>
</evidence>
<feature type="region of interest" description="Disordered" evidence="1">
    <location>
        <begin position="421"/>
        <end position="440"/>
    </location>
</feature>
<dbReference type="CDD" id="cd09272">
    <property type="entry name" value="RNase_HI_RT_Ty1"/>
    <property type="match status" value="1"/>
</dbReference>
<accession>A0A9P1BPL2</accession>
<sequence length="1264" mass="141925">ALCWVRVDADCHMLVLTGNGGPRWSAVIYRSTYNQDTGELVHEEAIVPGTPQEHLHRLIDKTDRMETHLWYIPDPIEVGNVVALKKMVQPSKSQIREHELQNHAVFVTGARFALKLVLHAVALPSKENTEYVQKVFQRFIEELGHKRFINFSDNEPSILAFKESVTQRLKGCDAIPRSCPVGDHAANGVIEVGVRELKRQMRAIRFSLESKLGRKTPYEREFGRKWNRPALEFGELVYIREAEERTGKKDWQERLTKDDRWSRDGLEDIGALPWDLKSRASQDAGTRLVEQAEKRVRLPPPLPETPDARGFYVTKKDISDHGYTAGCRGCDAVRAGRTPVAHSEACRKRIIGLVDESRVKKHAERVQSRYELREEHEAKKAKLEDAASPRAVQQVSHRRLKVRLLESSDLRYKREAEVPAEALDPRAAGDPAAEASGESLSLPATAEVVVQPAYSTVEDVLARGGDGPSSSSAGARDVPDASSLEFIGLEDCEVSMSQGKWHEVNALERVQRMIEAKKVEIGNSPDWKVDVAEIFSPPRFTQHAGRLGLKPGFAIDLSTGWGLDRPEDVIKMDKMIEEQPPLLLTGGFDCAPFRVLRNINRSYLNTKENVEKRQKGENHLSLCIERYRRQIKKKRYFLHEHPAGADSWDEEEIQRLQQEPDVFTVAGPMCAWGMTIHAKRKGSELVYKDTKWVTNSPEIAEVLDQHCRNRRGGPIHRHVALIGGLAKLAEAYPDELVVSVLEGLRRQMKADGSLSSIEMYASGPDPTEHLFPEESHQAVDEELEKYYDVISGEELPANLVRDARSVAQQRGKTVLPVRWVDVNKGDRSRMKLRSRIVEKELKARTKESLLAHELFSATPPWELVKSLFSLLVTDLPQHVGGGHEMCIGVFDISRAHFMPKCQREFYVEIPAEDRGPGEEDYVGRLNRGMYGFRDASNAWMKDWQELLAEGGNQVGVANPALFFNEAEFPRDAVHGDDFYVLGPVAAIDKMKELLGSKYQMRESHRLGFTDGCVRVATVLNRIVTLGFEDGRRFVQIEPDRRHVELIVEAVGTKLDGSNGVTTPSVRQTDASADSLKSSPLLGAADASRYRSAVMRASFLSQERADIAETVKRLAQGMSSPRLGHWELLKRLAMFLIYKPDKSFVFRQQSMPDALQIYVDSDFAGSRTDRKSTTGMVQTFGTHMIKASSNLQSVVGLNVSESEFYALVHGASHGLGLQAYFLDIGIKVGLVILSDSTSAKSFASRRGLGKQRHVMTRFLLLQQVV</sequence>